<dbReference type="EMBL" id="JALPRY010000029">
    <property type="protein sequence ID" value="MCK8782474.1"/>
    <property type="molecule type" value="Genomic_DNA"/>
</dbReference>
<accession>A0ABT0IX58</accession>
<protein>
    <recommendedName>
        <fullName evidence="3">Cellulose-binding domain protein</fullName>
    </recommendedName>
</protein>
<dbReference type="Gene3D" id="3.20.20.80">
    <property type="entry name" value="Glycosidases"/>
    <property type="match status" value="1"/>
</dbReference>
<dbReference type="RefSeq" id="WP_248684784.1">
    <property type="nucleotide sequence ID" value="NZ_JALPRY010000029.1"/>
</dbReference>
<proteinExistence type="predicted"/>
<reference evidence="1 2" key="1">
    <citation type="submission" date="2022-04" db="EMBL/GenBank/DDBJ databases">
        <title>Rhizobium coralii sp. nov., isolated from coral Turbinaria peltata.</title>
        <authorList>
            <person name="Sun H."/>
        </authorList>
    </citation>
    <scope>NUCLEOTIDE SEQUENCE [LARGE SCALE GENOMIC DNA]</scope>
    <source>
        <strain evidence="1 2">NTR19</strain>
    </source>
</reference>
<sequence>MAGAGTFTPLFMASATSAAEARTGKRLALNLTGMSYWATEYVFSNLAHNASRWRLQVGNDPFTWNAPLPPMTPDGYPREIPPHSHLESFLIFSPERRVLPVQLSVFYDGRGKLHYAEGAEFESRAAGRDDVRNLRNDAPFTARLKETDHADPIRNIRIHVRGQLNEPTFRKPFLQRLKGMSALRFMDWMATNDSTVIHWKDRQTRGQFGRSERGVPLEDMIELCNQVRSEPWFTMPHLCSNEFVARFAEQVKQDLDPDLAVHVEYSNEVWNTMFGQADHAREHGLSLGLSDSDYEAQLLYYAQRTTEVLSIWENVFAADRQRIIGVYAAQAANAWTSTTILSWKGVAQHADVLAIAPYFGGSLGSPERADEVAKWSLDRLFLELEREVEAENKSMIQEQAAVARQYGLKLHAYEGGQHLVGQTGAENNEKLTALFIAANRDRRMGGLYRRHLENWWGAGGELYALFSSMSSPDKWGSWGLLENETASHPKWQAVQDMLTARY</sequence>
<comment type="caution">
    <text evidence="1">The sequence shown here is derived from an EMBL/GenBank/DDBJ whole genome shotgun (WGS) entry which is preliminary data.</text>
</comment>
<evidence type="ECO:0000313" key="2">
    <source>
        <dbReference type="Proteomes" id="UP001202827"/>
    </source>
</evidence>
<organism evidence="1 2">
    <name type="scientific">Neorhizobium turbinariae</name>
    <dbReference type="NCBI Taxonomy" id="2937795"/>
    <lineage>
        <taxon>Bacteria</taxon>
        <taxon>Pseudomonadati</taxon>
        <taxon>Pseudomonadota</taxon>
        <taxon>Alphaproteobacteria</taxon>
        <taxon>Hyphomicrobiales</taxon>
        <taxon>Rhizobiaceae</taxon>
        <taxon>Rhizobium/Agrobacterium group</taxon>
        <taxon>Neorhizobium</taxon>
    </lineage>
</organism>
<gene>
    <name evidence="1" type="ORF">M0654_21085</name>
</gene>
<name>A0ABT0IX58_9HYPH</name>
<keyword evidence="2" id="KW-1185">Reference proteome</keyword>
<dbReference type="Proteomes" id="UP001202827">
    <property type="component" value="Unassembled WGS sequence"/>
</dbReference>
<evidence type="ECO:0008006" key="3">
    <source>
        <dbReference type="Google" id="ProtNLM"/>
    </source>
</evidence>
<evidence type="ECO:0000313" key="1">
    <source>
        <dbReference type="EMBL" id="MCK8782474.1"/>
    </source>
</evidence>